<keyword evidence="3" id="KW-0812">Transmembrane</keyword>
<dbReference type="Pfam" id="PF00892">
    <property type="entry name" value="EamA"/>
    <property type="match status" value="2"/>
</dbReference>
<dbReference type="PANTHER" id="PTHR22911:SF79">
    <property type="entry name" value="MOBA-LIKE NTP TRANSFERASE DOMAIN-CONTAINING PROTEIN"/>
    <property type="match status" value="1"/>
</dbReference>
<reference evidence="5 6" key="1">
    <citation type="journal article" date="2015" name="Genome Announc.">
        <title>Expanding the biotechnology potential of lactobacilli through comparative genomics of 213 strains and associated genera.</title>
        <authorList>
            <person name="Sun Z."/>
            <person name="Harris H.M."/>
            <person name="McCann A."/>
            <person name="Guo C."/>
            <person name="Argimon S."/>
            <person name="Zhang W."/>
            <person name="Yang X."/>
            <person name="Jeffery I.B."/>
            <person name="Cooney J.C."/>
            <person name="Kagawa T.F."/>
            <person name="Liu W."/>
            <person name="Song Y."/>
            <person name="Salvetti E."/>
            <person name="Wrobel A."/>
            <person name="Rasinkangas P."/>
            <person name="Parkhill J."/>
            <person name="Rea M.C."/>
            <person name="O'Sullivan O."/>
            <person name="Ritari J."/>
            <person name="Douillard F.P."/>
            <person name="Paul Ross R."/>
            <person name="Yang R."/>
            <person name="Briner A.E."/>
            <person name="Felis G.E."/>
            <person name="de Vos W.M."/>
            <person name="Barrangou R."/>
            <person name="Klaenhammer T.R."/>
            <person name="Caufield P.W."/>
            <person name="Cui Y."/>
            <person name="Zhang H."/>
            <person name="O'Toole P.W."/>
        </authorList>
    </citation>
    <scope>NUCLEOTIDE SEQUENCE [LARGE SCALE GENOMIC DNA]</scope>
    <source>
        <strain evidence="5 6">DSM 22689</strain>
    </source>
</reference>
<dbReference type="PANTHER" id="PTHR22911">
    <property type="entry name" value="ACYL-MALONYL CONDENSING ENZYME-RELATED"/>
    <property type="match status" value="1"/>
</dbReference>
<evidence type="ECO:0000313" key="5">
    <source>
        <dbReference type="EMBL" id="KRM92475.1"/>
    </source>
</evidence>
<dbReference type="InterPro" id="IPR037185">
    <property type="entry name" value="EmrE-like"/>
</dbReference>
<feature type="transmembrane region" description="Helical" evidence="3">
    <location>
        <begin position="144"/>
        <end position="162"/>
    </location>
</feature>
<feature type="transmembrane region" description="Helical" evidence="3">
    <location>
        <begin position="262"/>
        <end position="283"/>
    </location>
</feature>
<evidence type="ECO:0000256" key="3">
    <source>
        <dbReference type="SAM" id="Phobius"/>
    </source>
</evidence>
<dbReference type="InterPro" id="IPR000620">
    <property type="entry name" value="EamA_dom"/>
</dbReference>
<keyword evidence="3" id="KW-1133">Transmembrane helix</keyword>
<accession>A0A0R2CWL4</accession>
<feature type="transmembrane region" description="Helical" evidence="3">
    <location>
        <begin position="203"/>
        <end position="222"/>
    </location>
</feature>
<feature type="transmembrane region" description="Helical" evidence="3">
    <location>
        <begin position="119"/>
        <end position="137"/>
    </location>
</feature>
<feature type="domain" description="EamA" evidence="4">
    <location>
        <begin position="18"/>
        <end position="160"/>
    </location>
</feature>
<evidence type="ECO:0000256" key="2">
    <source>
        <dbReference type="ARBA" id="ARBA00007362"/>
    </source>
</evidence>
<dbReference type="Gene3D" id="1.10.3730.20">
    <property type="match status" value="1"/>
</dbReference>
<comment type="similarity">
    <text evidence="2">Belongs to the EamA transporter family.</text>
</comment>
<protein>
    <recommendedName>
        <fullName evidence="4">EamA domain-containing protein</fullName>
    </recommendedName>
</protein>
<dbReference type="STRING" id="1423745.GCA_001311215_00550"/>
<name>A0A0R2CWL4_9LACO</name>
<dbReference type="EMBL" id="AYZI01000001">
    <property type="protein sequence ID" value="KRM92475.1"/>
    <property type="molecule type" value="Genomic_DNA"/>
</dbReference>
<feature type="transmembrane region" description="Helical" evidence="3">
    <location>
        <begin position="234"/>
        <end position="255"/>
    </location>
</feature>
<feature type="domain" description="EamA" evidence="4">
    <location>
        <begin position="174"/>
        <end position="305"/>
    </location>
</feature>
<feature type="transmembrane region" description="Helical" evidence="3">
    <location>
        <begin position="168"/>
        <end position="191"/>
    </location>
</feature>
<evidence type="ECO:0000313" key="6">
    <source>
        <dbReference type="Proteomes" id="UP000051586"/>
    </source>
</evidence>
<keyword evidence="3" id="KW-0472">Membrane</keyword>
<feature type="transmembrane region" description="Helical" evidence="3">
    <location>
        <begin position="52"/>
        <end position="73"/>
    </location>
</feature>
<dbReference type="GO" id="GO:0016020">
    <property type="term" value="C:membrane"/>
    <property type="evidence" value="ECO:0007669"/>
    <property type="project" value="InterPro"/>
</dbReference>
<proteinExistence type="inferred from homology"/>
<dbReference type="SUPFAM" id="SSF103481">
    <property type="entry name" value="Multidrug resistance efflux transporter EmrE"/>
    <property type="match status" value="2"/>
</dbReference>
<dbReference type="AlphaFoldDB" id="A0A0R2CWL4"/>
<comment type="caution">
    <text evidence="5">The sequence shown here is derived from an EMBL/GenBank/DDBJ whole genome shotgun (WGS) entry which is preliminary data.</text>
</comment>
<dbReference type="Proteomes" id="UP000051586">
    <property type="component" value="Unassembled WGS sequence"/>
</dbReference>
<gene>
    <name evidence="5" type="ORF">FC87_GL000087</name>
</gene>
<evidence type="ECO:0000256" key="1">
    <source>
        <dbReference type="ARBA" id="ARBA00004127"/>
    </source>
</evidence>
<feature type="transmembrane region" description="Helical" evidence="3">
    <location>
        <begin position="21"/>
        <end position="40"/>
    </location>
</feature>
<organism evidence="5 6">
    <name type="scientific">Fructilactobacillus florum DSM 22689 = JCM 16035</name>
    <dbReference type="NCBI Taxonomy" id="1423745"/>
    <lineage>
        <taxon>Bacteria</taxon>
        <taxon>Bacillati</taxon>
        <taxon>Bacillota</taxon>
        <taxon>Bacilli</taxon>
        <taxon>Lactobacillales</taxon>
        <taxon>Lactobacillaceae</taxon>
        <taxon>Fructilactobacillus</taxon>
    </lineage>
</organism>
<evidence type="ECO:0000259" key="4">
    <source>
        <dbReference type="Pfam" id="PF00892"/>
    </source>
</evidence>
<feature type="transmembrane region" description="Helical" evidence="3">
    <location>
        <begin position="289"/>
        <end position="308"/>
    </location>
</feature>
<sequence length="323" mass="34947">MGDGFMQKIGQQLSRPVKGMLLAIFASSSWGFSGALQQFVSQTETIPAGWFLSARTTFTGLILLTACAVIYRGKIFNVFKSWRSIAWLIAYGLLGLAANMGSFYVAIQQGGANGASSATILQYLAPLFILLGAFLFQHKKPLKIDLIVFLIALLGVFLSVTRGNIHELSIPIISLVMGIVSGITAACYVVLPKEIGRDNPPMVILGWGTLIASVAFNLHQPVWVDVPHLSTGGILGIAGIIFFGTILTFPSVIYATRYTDSATISLIDAIQPVITFVISIFWFQADISWPEIIGAVLIIVAIYILQAAQRHPERLNNKSSGEV</sequence>
<feature type="transmembrane region" description="Helical" evidence="3">
    <location>
        <begin position="85"/>
        <end position="107"/>
    </location>
</feature>
<dbReference type="PATRIC" id="fig|1423745.4.peg.92"/>
<comment type="subcellular location">
    <subcellularLocation>
        <location evidence="1">Endomembrane system</location>
        <topology evidence="1">Multi-pass membrane protein</topology>
    </subcellularLocation>
</comment>